<evidence type="ECO:0000313" key="7">
    <source>
        <dbReference type="Proteomes" id="UP001274830"/>
    </source>
</evidence>
<dbReference type="EMBL" id="JAUTXT010000043">
    <property type="protein sequence ID" value="KAK3671405.1"/>
    <property type="molecule type" value="Genomic_DNA"/>
</dbReference>
<protein>
    <submittedName>
        <fullName evidence="6">Uncharacterized protein</fullName>
    </submittedName>
</protein>
<dbReference type="Proteomes" id="UP001274830">
    <property type="component" value="Unassembled WGS sequence"/>
</dbReference>
<proteinExistence type="predicted"/>
<evidence type="ECO:0000313" key="6">
    <source>
        <dbReference type="EMBL" id="KAK3671405.1"/>
    </source>
</evidence>
<feature type="region of interest" description="Disordered" evidence="5">
    <location>
        <begin position="1"/>
        <end position="79"/>
    </location>
</feature>
<evidence type="ECO:0000256" key="4">
    <source>
        <dbReference type="ARBA" id="ARBA00023136"/>
    </source>
</evidence>
<sequence length="290" mass="30559">MSSQEDRRREQGAKTGEKIGQAEDRARQEAAKAEQNIKDGVETAERKTKEGAEAAERNIKQGAEKAERNIKQGAEKAEQKAQEAKDTILAKLKEDGVVNPKGLAMAGFGGLFIAAVPLTSWIAQENGLAEGLVNGVCSAVAWLGSAGSTSRVAQTGKIAALSTLYIAVTYAFSGAGSAAGVEAGNEEGRDNNHPRSQVQNLQGLPLRLYSAHSNLMEMFGGFGLTAALTAAIAPADQSLINLLGLHVISKCFIYYPAYLFNVGPARTVAHVLATASVINVALKLSKRPIL</sequence>
<dbReference type="PANTHER" id="PTHR35371:SF1">
    <property type="entry name" value="BLR7753 PROTEIN"/>
    <property type="match status" value="1"/>
</dbReference>
<dbReference type="InterPro" id="IPR001129">
    <property type="entry name" value="Membr-assoc_MAPEG"/>
</dbReference>
<organism evidence="6 7">
    <name type="scientific">Recurvomyces mirabilis</name>
    <dbReference type="NCBI Taxonomy" id="574656"/>
    <lineage>
        <taxon>Eukaryota</taxon>
        <taxon>Fungi</taxon>
        <taxon>Dikarya</taxon>
        <taxon>Ascomycota</taxon>
        <taxon>Pezizomycotina</taxon>
        <taxon>Dothideomycetes</taxon>
        <taxon>Dothideomycetidae</taxon>
        <taxon>Mycosphaerellales</taxon>
        <taxon>Teratosphaeriaceae</taxon>
        <taxon>Recurvomyces</taxon>
    </lineage>
</organism>
<comment type="subcellular location">
    <subcellularLocation>
        <location evidence="1">Membrane</location>
    </subcellularLocation>
</comment>
<dbReference type="GO" id="GO:0016020">
    <property type="term" value="C:membrane"/>
    <property type="evidence" value="ECO:0007669"/>
    <property type="project" value="UniProtKB-SubCell"/>
</dbReference>
<dbReference type="SUPFAM" id="SSF161084">
    <property type="entry name" value="MAPEG domain-like"/>
    <property type="match status" value="1"/>
</dbReference>
<dbReference type="AlphaFoldDB" id="A0AAE0TQ27"/>
<gene>
    <name evidence="6" type="ORF">LTR78_008683</name>
</gene>
<reference evidence="6" key="1">
    <citation type="submission" date="2023-07" db="EMBL/GenBank/DDBJ databases">
        <title>Black Yeasts Isolated from many extreme environments.</title>
        <authorList>
            <person name="Coleine C."/>
            <person name="Stajich J.E."/>
            <person name="Selbmann L."/>
        </authorList>
    </citation>
    <scope>NUCLEOTIDE SEQUENCE</scope>
    <source>
        <strain evidence="6">CCFEE 5485</strain>
    </source>
</reference>
<name>A0AAE0TQ27_9PEZI</name>
<dbReference type="PANTHER" id="PTHR35371">
    <property type="entry name" value="INNER MEMBRANE PROTEIN"/>
    <property type="match status" value="1"/>
</dbReference>
<keyword evidence="7" id="KW-1185">Reference proteome</keyword>
<keyword evidence="3" id="KW-1133">Transmembrane helix</keyword>
<dbReference type="Gene3D" id="1.20.120.550">
    <property type="entry name" value="Membrane associated eicosanoid/glutathione metabolism-like domain"/>
    <property type="match status" value="1"/>
</dbReference>
<keyword evidence="4" id="KW-0472">Membrane</keyword>
<evidence type="ECO:0000256" key="1">
    <source>
        <dbReference type="ARBA" id="ARBA00004370"/>
    </source>
</evidence>
<dbReference type="Gene3D" id="1.10.287.700">
    <property type="entry name" value="Helix hairpin bin"/>
    <property type="match status" value="1"/>
</dbReference>
<accession>A0AAE0TQ27</accession>
<evidence type="ECO:0000256" key="2">
    <source>
        <dbReference type="ARBA" id="ARBA00022692"/>
    </source>
</evidence>
<dbReference type="Pfam" id="PF01124">
    <property type="entry name" value="MAPEG"/>
    <property type="match status" value="1"/>
</dbReference>
<keyword evidence="2" id="KW-0812">Transmembrane</keyword>
<evidence type="ECO:0000256" key="5">
    <source>
        <dbReference type="SAM" id="MobiDB-lite"/>
    </source>
</evidence>
<evidence type="ECO:0000256" key="3">
    <source>
        <dbReference type="ARBA" id="ARBA00022989"/>
    </source>
</evidence>
<comment type="caution">
    <text evidence="6">The sequence shown here is derived from an EMBL/GenBank/DDBJ whole genome shotgun (WGS) entry which is preliminary data.</text>
</comment>
<dbReference type="InterPro" id="IPR023352">
    <property type="entry name" value="MAPEG-like_dom_sf"/>
</dbReference>